<reference evidence="14" key="1">
    <citation type="journal article" date="2016" name="Nature">
        <title>The genome of the seagrass Zostera marina reveals angiosperm adaptation to the sea.</title>
        <authorList>
            <person name="Olsen J.L."/>
            <person name="Rouze P."/>
            <person name="Verhelst B."/>
            <person name="Lin Y.-C."/>
            <person name="Bayer T."/>
            <person name="Collen J."/>
            <person name="Dattolo E."/>
            <person name="De Paoli E."/>
            <person name="Dittami S."/>
            <person name="Maumus F."/>
            <person name="Michel G."/>
            <person name="Kersting A."/>
            <person name="Lauritano C."/>
            <person name="Lohaus R."/>
            <person name="Toepel M."/>
            <person name="Tonon T."/>
            <person name="Vanneste K."/>
            <person name="Amirebrahimi M."/>
            <person name="Brakel J."/>
            <person name="Bostroem C."/>
            <person name="Chovatia M."/>
            <person name="Grimwood J."/>
            <person name="Jenkins J.W."/>
            <person name="Jueterbock A."/>
            <person name="Mraz A."/>
            <person name="Stam W.T."/>
            <person name="Tice H."/>
            <person name="Bornberg-Bauer E."/>
            <person name="Green P.J."/>
            <person name="Pearson G.A."/>
            <person name="Procaccini G."/>
            <person name="Duarte C.M."/>
            <person name="Schmutz J."/>
            <person name="Reusch T.B.H."/>
            <person name="Van de Peer Y."/>
        </authorList>
    </citation>
    <scope>NUCLEOTIDE SEQUENCE [LARGE SCALE GENOMIC DNA]</scope>
    <source>
        <strain evidence="14">cv. Finnish</strain>
    </source>
</reference>
<feature type="domain" description="ZFPL1-like B-box zinc-binding" evidence="11">
    <location>
        <begin position="1"/>
        <end position="45"/>
    </location>
</feature>
<dbReference type="PANTHER" id="PTHR12981">
    <property type="entry name" value="ZINC FINGER PROTEIN-LIKE 1"/>
    <property type="match status" value="1"/>
</dbReference>
<evidence type="ECO:0000256" key="3">
    <source>
        <dbReference type="ARBA" id="ARBA00022692"/>
    </source>
</evidence>
<dbReference type="InterPro" id="IPR058730">
    <property type="entry name" value="U-box_ZFPL1-like"/>
</dbReference>
<evidence type="ECO:0000256" key="5">
    <source>
        <dbReference type="ARBA" id="ARBA00022771"/>
    </source>
</evidence>
<comment type="subcellular location">
    <subcellularLocation>
        <location evidence="1">Membrane</location>
        <topology evidence="1">Single-pass membrane protein</topology>
    </subcellularLocation>
</comment>
<evidence type="ECO:0000256" key="7">
    <source>
        <dbReference type="ARBA" id="ARBA00022989"/>
    </source>
</evidence>
<gene>
    <name evidence="13" type="ORF">ZOSMA_158G00310</name>
</gene>
<dbReference type="InterPro" id="IPR058731">
    <property type="entry name" value="Znf-B_box_ZFPL1-like"/>
</dbReference>
<dbReference type="STRING" id="29655.A0A0K9PVF2"/>
<dbReference type="Pfam" id="PF25998">
    <property type="entry name" value="U-box_ZFPL1"/>
    <property type="match status" value="1"/>
</dbReference>
<keyword evidence="14" id="KW-1185">Reference proteome</keyword>
<dbReference type="GO" id="GO:0008270">
    <property type="term" value="F:zinc ion binding"/>
    <property type="evidence" value="ECO:0007669"/>
    <property type="project" value="UniProtKB-KW"/>
</dbReference>
<evidence type="ECO:0000259" key="12">
    <source>
        <dbReference type="Pfam" id="PF25998"/>
    </source>
</evidence>
<dbReference type="EMBL" id="LFYR01000614">
    <property type="protein sequence ID" value="KMZ72919.1"/>
    <property type="molecule type" value="Genomic_DNA"/>
</dbReference>
<dbReference type="GO" id="GO:0005794">
    <property type="term" value="C:Golgi apparatus"/>
    <property type="evidence" value="ECO:0000318"/>
    <property type="project" value="GO_Central"/>
</dbReference>
<protein>
    <submittedName>
        <fullName evidence="13">Zinc finger protein-like protein</fullName>
    </submittedName>
</protein>
<keyword evidence="3 10" id="KW-0812">Transmembrane</keyword>
<evidence type="ECO:0000256" key="4">
    <source>
        <dbReference type="ARBA" id="ARBA00022723"/>
    </source>
</evidence>
<keyword evidence="7 10" id="KW-1133">Transmembrane helix</keyword>
<feature type="transmembrane region" description="Helical" evidence="10">
    <location>
        <begin position="312"/>
        <end position="332"/>
    </location>
</feature>
<dbReference type="OrthoDB" id="1916590at2759"/>
<evidence type="ECO:0000259" key="11">
    <source>
        <dbReference type="Pfam" id="PF25993"/>
    </source>
</evidence>
<feature type="compositionally biased region" description="Polar residues" evidence="9">
    <location>
        <begin position="175"/>
        <end position="196"/>
    </location>
</feature>
<evidence type="ECO:0000256" key="9">
    <source>
        <dbReference type="SAM" id="MobiDB-lite"/>
    </source>
</evidence>
<evidence type="ECO:0000313" key="13">
    <source>
        <dbReference type="EMBL" id="KMZ72919.1"/>
    </source>
</evidence>
<evidence type="ECO:0000256" key="8">
    <source>
        <dbReference type="ARBA" id="ARBA00023136"/>
    </source>
</evidence>
<dbReference type="Pfam" id="PF25993">
    <property type="entry name" value="zf-B_box_ZFPL1"/>
    <property type="match status" value="1"/>
</dbReference>
<keyword evidence="5" id="KW-0863">Zinc-finger</keyword>
<keyword evidence="8 10" id="KW-0472">Membrane</keyword>
<dbReference type="InterPro" id="IPR039043">
    <property type="entry name" value="ZFPL1"/>
</dbReference>
<sequence>MVVCKCRKATRLYCFVHKVPVCGECICFPEHQICVIQTYSEWVIDGEYAWPPTCCLCNVSLEDSSNSQTTRLGCLDVMHTSCLVSHIQRFPTQTESSGFICPACSSPIWPPKSIKDTGSRLHAQLKEAIIKTGLEKNIFGNHIVTLPPQEFHDPPNAFSSDPLVRLSITDDIGKNRSNSSDSIRDPSQPSSSTTKSLVGVASSVLSESDIVEIEGPDSGKTSGATTRKAAYNIERQNSEYSYYADDEDGSKRKYNRRGPFRHKFLRMLLPFWSSALPTLPVTAPPRKDGIFDEVQEGRPRHQRSSRMDPRKILLTIALMACMATMGILYYRLAQRSFGENIPEDEPQ</sequence>
<comment type="similarity">
    <text evidence="2">Belongs to the ZFPL1 family.</text>
</comment>
<dbReference type="OMA" id="MVVCKCK"/>
<evidence type="ECO:0000256" key="2">
    <source>
        <dbReference type="ARBA" id="ARBA00005561"/>
    </source>
</evidence>
<feature type="domain" description="ZFPL1-like U-box" evidence="12">
    <location>
        <begin position="53"/>
        <end position="129"/>
    </location>
</feature>
<dbReference type="Proteomes" id="UP000036987">
    <property type="component" value="Unassembled WGS sequence"/>
</dbReference>
<evidence type="ECO:0000256" key="1">
    <source>
        <dbReference type="ARBA" id="ARBA00004167"/>
    </source>
</evidence>
<name>A0A0K9PVF2_ZOSMR</name>
<evidence type="ECO:0000313" key="14">
    <source>
        <dbReference type="Proteomes" id="UP000036987"/>
    </source>
</evidence>
<feature type="region of interest" description="Disordered" evidence="9">
    <location>
        <begin position="171"/>
        <end position="198"/>
    </location>
</feature>
<organism evidence="13 14">
    <name type="scientific">Zostera marina</name>
    <name type="common">Eelgrass</name>
    <dbReference type="NCBI Taxonomy" id="29655"/>
    <lineage>
        <taxon>Eukaryota</taxon>
        <taxon>Viridiplantae</taxon>
        <taxon>Streptophyta</taxon>
        <taxon>Embryophyta</taxon>
        <taxon>Tracheophyta</taxon>
        <taxon>Spermatophyta</taxon>
        <taxon>Magnoliopsida</taxon>
        <taxon>Liliopsida</taxon>
        <taxon>Zosteraceae</taxon>
        <taxon>Zostera</taxon>
    </lineage>
</organism>
<accession>A0A0K9PVF2</accession>
<keyword evidence="4" id="KW-0479">Metal-binding</keyword>
<proteinExistence type="inferred from homology"/>
<evidence type="ECO:0000256" key="6">
    <source>
        <dbReference type="ARBA" id="ARBA00022833"/>
    </source>
</evidence>
<dbReference type="PANTHER" id="PTHR12981:SF0">
    <property type="entry name" value="ZINC FINGER PROTEIN-LIKE 1"/>
    <property type="match status" value="1"/>
</dbReference>
<comment type="caution">
    <text evidence="13">The sequence shown here is derived from an EMBL/GenBank/DDBJ whole genome shotgun (WGS) entry which is preliminary data.</text>
</comment>
<evidence type="ECO:0000256" key="10">
    <source>
        <dbReference type="SAM" id="Phobius"/>
    </source>
</evidence>
<dbReference type="AlphaFoldDB" id="A0A0K9PVF2"/>
<dbReference type="GO" id="GO:0016020">
    <property type="term" value="C:membrane"/>
    <property type="evidence" value="ECO:0007669"/>
    <property type="project" value="UniProtKB-SubCell"/>
</dbReference>
<keyword evidence="6" id="KW-0862">Zinc</keyword>